<dbReference type="Gene3D" id="3.40.50.300">
    <property type="entry name" value="P-loop containing nucleotide triphosphate hydrolases"/>
    <property type="match status" value="1"/>
</dbReference>
<evidence type="ECO:0000313" key="2">
    <source>
        <dbReference type="Proteomes" id="UP000266178"/>
    </source>
</evidence>
<dbReference type="Gene3D" id="3.30.420.280">
    <property type="match status" value="1"/>
</dbReference>
<dbReference type="RefSeq" id="WP_170146364.1">
    <property type="nucleotide sequence ID" value="NZ_BJXM01000022.1"/>
</dbReference>
<name>A0A399FCP2_9DEIN</name>
<accession>A0A399FCP2</accession>
<gene>
    <name evidence="1" type="ORF">Mgrana_00089</name>
</gene>
<sequence length="432" mass="48597">MFSIIPGAPANSVRDATARLNIWHGPVRSSKTIHSLIAWIEFTQTAPTNGLLMMIGRTEEVLERNVLLPLAEMLKDQFWYSRGQHRARIGRRTLHLLGEADARAEEKVRGGTWAGFYRDEMSLGSPEFHRQCMARLSVAGARGFGTTNPGPPYHWLKTEWIDRAHELDVRAFHWPIEVNVHLPPAYIENLKREYGPGTLWYKRFIQGLWVQAEGAVFDFFDEAIHTLEPPDPAEFEEFWVSADYGTGNPTVFILVGVRRPAPSEPMAVALAEYYHSGRESGSRTDLEYATDLTAWLEGLGAVGLPQQPSGGVVTTPRLAGRPVRGIILDPSAASFKTQLRRLGWSVRPADNEVLAGIRTHARMLKAGEFAVSRACTRLIRSYGGYLWDAQAQERGEDKPLKQNDHEQDAIRYALHTLFARVRPQVANKPRGW</sequence>
<dbReference type="InterPro" id="IPR027417">
    <property type="entry name" value="P-loop_NTPase"/>
</dbReference>
<comment type="caution">
    <text evidence="1">The sequence shown here is derived from an EMBL/GenBank/DDBJ whole genome shotgun (WGS) entry which is preliminary data.</text>
</comment>
<evidence type="ECO:0000313" key="1">
    <source>
        <dbReference type="EMBL" id="RIH94003.1"/>
    </source>
</evidence>
<keyword evidence="2" id="KW-1185">Reference proteome</keyword>
<dbReference type="Pfam" id="PF03237">
    <property type="entry name" value="Terminase_6N"/>
    <property type="match status" value="1"/>
</dbReference>
<proteinExistence type="predicted"/>
<organism evidence="1 2">
    <name type="scientific">Meiothermus granaticius NBRC 107808</name>
    <dbReference type="NCBI Taxonomy" id="1227551"/>
    <lineage>
        <taxon>Bacteria</taxon>
        <taxon>Thermotogati</taxon>
        <taxon>Deinococcota</taxon>
        <taxon>Deinococci</taxon>
        <taxon>Thermales</taxon>
        <taxon>Thermaceae</taxon>
        <taxon>Meiothermus</taxon>
    </lineage>
</organism>
<dbReference type="Proteomes" id="UP000266178">
    <property type="component" value="Unassembled WGS sequence"/>
</dbReference>
<dbReference type="EMBL" id="QWLB01000001">
    <property type="protein sequence ID" value="RIH94003.1"/>
    <property type="molecule type" value="Genomic_DNA"/>
</dbReference>
<reference evidence="1 2" key="1">
    <citation type="submission" date="2018-08" db="EMBL/GenBank/DDBJ databases">
        <title>Meiothermus granaticius genome AF-68 sequencing project.</title>
        <authorList>
            <person name="Da Costa M.S."/>
            <person name="Albuquerque L."/>
            <person name="Raposo P."/>
            <person name="Froufe H.J.C."/>
            <person name="Barroso C.S."/>
            <person name="Egas C."/>
        </authorList>
    </citation>
    <scope>NUCLEOTIDE SEQUENCE [LARGE SCALE GENOMIC DNA]</scope>
    <source>
        <strain evidence="1 2">AF-68</strain>
    </source>
</reference>
<protein>
    <submittedName>
        <fullName evidence="1">Phage terminase, large subunit, PBSX family</fullName>
    </submittedName>
</protein>
<dbReference type="AlphaFoldDB" id="A0A399FCP2"/>